<organism evidence="4 5">
    <name type="scientific">Bittarella massiliensis</name>
    <name type="common">ex Durand et al. 2017</name>
    <dbReference type="NCBI Taxonomy" id="1720313"/>
    <lineage>
        <taxon>Bacteria</taxon>
        <taxon>Bacillati</taxon>
        <taxon>Bacillota</taxon>
        <taxon>Clostridia</taxon>
        <taxon>Eubacteriales</taxon>
        <taxon>Oscillospiraceae</taxon>
        <taxon>Bittarella (ex Durand et al. 2017)</taxon>
    </lineage>
</organism>
<dbReference type="Proteomes" id="UP000184089">
    <property type="component" value="Unassembled WGS sequence"/>
</dbReference>
<gene>
    <name evidence="4" type="ORF">SAMN05444424_2144</name>
</gene>
<dbReference type="Pfam" id="PF00294">
    <property type="entry name" value="PfkB"/>
    <property type="match status" value="1"/>
</dbReference>
<dbReference type="EMBL" id="FQVY01000003">
    <property type="protein sequence ID" value="SHG33355.1"/>
    <property type="molecule type" value="Genomic_DNA"/>
</dbReference>
<keyword evidence="2 4" id="KW-0418">Kinase</keyword>
<dbReference type="PANTHER" id="PTHR10584:SF166">
    <property type="entry name" value="RIBOKINASE"/>
    <property type="match status" value="1"/>
</dbReference>
<dbReference type="InterPro" id="IPR011611">
    <property type="entry name" value="PfkB_dom"/>
</dbReference>
<dbReference type="GO" id="GO:0016301">
    <property type="term" value="F:kinase activity"/>
    <property type="evidence" value="ECO:0007669"/>
    <property type="project" value="UniProtKB-KW"/>
</dbReference>
<evidence type="ECO:0000259" key="3">
    <source>
        <dbReference type="Pfam" id="PF00294"/>
    </source>
</evidence>
<proteinExistence type="predicted"/>
<evidence type="ECO:0000313" key="5">
    <source>
        <dbReference type="Proteomes" id="UP000184089"/>
    </source>
</evidence>
<feature type="domain" description="Carbohydrate kinase PfkB" evidence="3">
    <location>
        <begin position="48"/>
        <end position="312"/>
    </location>
</feature>
<dbReference type="Gene3D" id="3.40.1190.20">
    <property type="match status" value="1"/>
</dbReference>
<keyword evidence="1" id="KW-0808">Transferase</keyword>
<evidence type="ECO:0000256" key="2">
    <source>
        <dbReference type="ARBA" id="ARBA00022777"/>
    </source>
</evidence>
<name>A0AAQ1MEE3_9FIRM</name>
<protein>
    <submittedName>
        <fullName evidence="4">Sugar or nucleoside kinase, ribokinase family</fullName>
    </submittedName>
</protein>
<evidence type="ECO:0000313" key="4">
    <source>
        <dbReference type="EMBL" id="SHG33355.1"/>
    </source>
</evidence>
<accession>A0AAQ1MEE3</accession>
<dbReference type="AlphaFoldDB" id="A0AAQ1MEE3"/>
<comment type="caution">
    <text evidence="4">The sequence shown here is derived from an EMBL/GenBank/DDBJ whole genome shotgun (WGS) entry which is preliminary data.</text>
</comment>
<dbReference type="SUPFAM" id="SSF53613">
    <property type="entry name" value="Ribokinase-like"/>
    <property type="match status" value="1"/>
</dbReference>
<sequence length="332" mass="36362">MSARPITTDNGKGNQTMNEAIVNPERYVVAVGDGGVDHYYALSRWPDLGEQILCRPMGDYVGGMISNASSTLAGYGRHTYLIGTTTHSPEGDFILKTLGEAGVDLSHHNYDDDYTIVVCNIYLTDSGERTIFVGLDEGCTFRFTPEQQKLLNGAAFIYTTMNKIELYENGYEAIAEAREHGALVTYDLESYEDDERHQKYLGLCDIIFVNDHDFAHMAHGKEEAVYCKTLLENGAKMVVITKGGEGCSVYSKEMIVNQPACPVKPVDTTGAGDTFNSSFVYGLTQGWCLPKVTAFATAAAARCVTMVGSRSGIATLEEVEAFVKEHPLPPQR</sequence>
<dbReference type="PANTHER" id="PTHR10584">
    <property type="entry name" value="SUGAR KINASE"/>
    <property type="match status" value="1"/>
</dbReference>
<evidence type="ECO:0000256" key="1">
    <source>
        <dbReference type="ARBA" id="ARBA00022679"/>
    </source>
</evidence>
<dbReference type="InterPro" id="IPR029056">
    <property type="entry name" value="Ribokinase-like"/>
</dbReference>
<reference evidence="5" key="1">
    <citation type="submission" date="2016-11" db="EMBL/GenBank/DDBJ databases">
        <authorList>
            <person name="Jaros S."/>
            <person name="Januszkiewicz K."/>
            <person name="Wedrychowicz H."/>
        </authorList>
    </citation>
    <scope>NUCLEOTIDE SEQUENCE [LARGE SCALE GENOMIC DNA]</scope>
    <source>
        <strain evidence="5">DSM 4029</strain>
    </source>
</reference>